<dbReference type="EMBL" id="BGPR01140342">
    <property type="protein sequence ID" value="GBN66306.1"/>
    <property type="molecule type" value="Genomic_DNA"/>
</dbReference>
<accession>A0A4Y2QSS4</accession>
<keyword evidence="2" id="KW-1185">Reference proteome</keyword>
<gene>
    <name evidence="1" type="ORF">AVEN_181949_1</name>
</gene>
<name>A0A4Y2QSS4_ARAVE</name>
<evidence type="ECO:0000313" key="2">
    <source>
        <dbReference type="Proteomes" id="UP000499080"/>
    </source>
</evidence>
<dbReference type="AlphaFoldDB" id="A0A4Y2QSS4"/>
<dbReference type="Proteomes" id="UP000499080">
    <property type="component" value="Unassembled WGS sequence"/>
</dbReference>
<sequence length="107" mass="12061">MFGAGYIRIIPTRFCDPGRTAKAAPLYLLQFFVIRLHLLNDPSSPAKLPFCIFSPYTDLANSVSAYTKNYPRPTHYTVSRRNAIASYLLAQQLANPVIFNQSQKAYS</sequence>
<reference evidence="1 2" key="1">
    <citation type="journal article" date="2019" name="Sci. Rep.">
        <title>Orb-weaving spider Araneus ventricosus genome elucidates the spidroin gene catalogue.</title>
        <authorList>
            <person name="Kono N."/>
            <person name="Nakamura H."/>
            <person name="Ohtoshi R."/>
            <person name="Moran D.A.P."/>
            <person name="Shinohara A."/>
            <person name="Yoshida Y."/>
            <person name="Fujiwara M."/>
            <person name="Mori M."/>
            <person name="Tomita M."/>
            <person name="Arakawa K."/>
        </authorList>
    </citation>
    <scope>NUCLEOTIDE SEQUENCE [LARGE SCALE GENOMIC DNA]</scope>
</reference>
<protein>
    <submittedName>
        <fullName evidence="1">Uncharacterized protein</fullName>
    </submittedName>
</protein>
<comment type="caution">
    <text evidence="1">The sequence shown here is derived from an EMBL/GenBank/DDBJ whole genome shotgun (WGS) entry which is preliminary data.</text>
</comment>
<organism evidence="1 2">
    <name type="scientific">Araneus ventricosus</name>
    <name type="common">Orbweaver spider</name>
    <name type="synonym">Epeira ventricosa</name>
    <dbReference type="NCBI Taxonomy" id="182803"/>
    <lineage>
        <taxon>Eukaryota</taxon>
        <taxon>Metazoa</taxon>
        <taxon>Ecdysozoa</taxon>
        <taxon>Arthropoda</taxon>
        <taxon>Chelicerata</taxon>
        <taxon>Arachnida</taxon>
        <taxon>Araneae</taxon>
        <taxon>Araneomorphae</taxon>
        <taxon>Entelegynae</taxon>
        <taxon>Araneoidea</taxon>
        <taxon>Araneidae</taxon>
        <taxon>Araneus</taxon>
    </lineage>
</organism>
<evidence type="ECO:0000313" key="1">
    <source>
        <dbReference type="EMBL" id="GBN66306.1"/>
    </source>
</evidence>
<proteinExistence type="predicted"/>